<dbReference type="InterPro" id="IPR045249">
    <property type="entry name" value="HARBI1-like"/>
</dbReference>
<dbReference type="VEuPathDB" id="FungiDB:PHYBLDRAFT_186089"/>
<proteinExistence type="inferred from homology"/>
<dbReference type="InterPro" id="IPR027806">
    <property type="entry name" value="HARBI1_dom"/>
</dbReference>
<dbReference type="GeneID" id="29000098"/>
<keyword evidence="7" id="KW-0539">Nucleus</keyword>
<evidence type="ECO:0000256" key="2">
    <source>
        <dbReference type="ARBA" id="ARBA00004123"/>
    </source>
</evidence>
<comment type="cofactor">
    <cofactor evidence="1">
        <name>a divalent metal cation</name>
        <dbReference type="ChEBI" id="CHEBI:60240"/>
    </cofactor>
</comment>
<evidence type="ECO:0000313" key="10">
    <source>
        <dbReference type="EMBL" id="OAD76008.1"/>
    </source>
</evidence>
<dbReference type="PANTHER" id="PTHR22930:SF85">
    <property type="entry name" value="GH03217P-RELATED"/>
    <property type="match status" value="1"/>
</dbReference>
<dbReference type="AlphaFoldDB" id="A0A167NIL8"/>
<evidence type="ECO:0000256" key="8">
    <source>
        <dbReference type="SAM" id="SignalP"/>
    </source>
</evidence>
<evidence type="ECO:0000256" key="7">
    <source>
        <dbReference type="ARBA" id="ARBA00023242"/>
    </source>
</evidence>
<evidence type="ECO:0000256" key="5">
    <source>
        <dbReference type="ARBA" id="ARBA00022723"/>
    </source>
</evidence>
<comment type="subcellular location">
    <subcellularLocation>
        <location evidence="2">Nucleus</location>
    </subcellularLocation>
</comment>
<keyword evidence="8" id="KW-0732">Signal</keyword>
<evidence type="ECO:0000256" key="3">
    <source>
        <dbReference type="ARBA" id="ARBA00006958"/>
    </source>
</evidence>
<evidence type="ECO:0000256" key="6">
    <source>
        <dbReference type="ARBA" id="ARBA00022801"/>
    </source>
</evidence>
<feature type="domain" description="DDE Tnp4" evidence="9">
    <location>
        <begin position="182"/>
        <end position="323"/>
    </location>
</feature>
<gene>
    <name evidence="10" type="ORF">PHYBLDRAFT_186089</name>
</gene>
<reference evidence="11" key="1">
    <citation type="submission" date="2015-06" db="EMBL/GenBank/DDBJ databases">
        <title>Expansion of signal transduction pathways in fungi by whole-genome duplication.</title>
        <authorList>
            <consortium name="DOE Joint Genome Institute"/>
            <person name="Corrochano L.M."/>
            <person name="Kuo A."/>
            <person name="Marcet-Houben M."/>
            <person name="Polaino S."/>
            <person name="Salamov A."/>
            <person name="Villalobos J.M."/>
            <person name="Alvarez M.I."/>
            <person name="Avalos J."/>
            <person name="Benito E.P."/>
            <person name="Benoit I."/>
            <person name="Burger G."/>
            <person name="Camino L.P."/>
            <person name="Canovas D."/>
            <person name="Cerda-Olmedo E."/>
            <person name="Cheng J.-F."/>
            <person name="Dominguez A."/>
            <person name="Elias M."/>
            <person name="Eslava A.P."/>
            <person name="Glaser F."/>
            <person name="Grimwood J."/>
            <person name="Gutierrez G."/>
            <person name="Heitman J."/>
            <person name="Henrissat B."/>
            <person name="Iturriaga E.A."/>
            <person name="Lang B.F."/>
            <person name="Lavin J.L."/>
            <person name="Lee S."/>
            <person name="Li W."/>
            <person name="Lindquist E."/>
            <person name="Lopez-Garcia S."/>
            <person name="Luque E.M."/>
            <person name="Marcos A.T."/>
            <person name="Martin J."/>
            <person name="McCluskey K."/>
            <person name="Medina H.R."/>
            <person name="Miralles-Duran A."/>
            <person name="Miyazaki A."/>
            <person name="Munoz-Torres E."/>
            <person name="Oguiza J.A."/>
            <person name="Ohm R."/>
            <person name="Olmedo M."/>
            <person name="Orejas M."/>
            <person name="Ortiz-Castellanos L."/>
            <person name="Pisabarro A.G."/>
            <person name="Rodriguez-Romero J."/>
            <person name="Ruiz-Herrera J."/>
            <person name="Ruiz-Vazquez R."/>
            <person name="Sanz C."/>
            <person name="Schackwitz W."/>
            <person name="Schmutz J."/>
            <person name="Shahriari M."/>
            <person name="Shelest E."/>
            <person name="Silva-Franco F."/>
            <person name="Soanes D."/>
            <person name="Syed K."/>
            <person name="Tagua V.G."/>
            <person name="Talbot N.J."/>
            <person name="Thon M."/>
            <person name="De vries R.P."/>
            <person name="Wiebenga A."/>
            <person name="Yadav J.S."/>
            <person name="Braun E.L."/>
            <person name="Baker S."/>
            <person name="Garre V."/>
            <person name="Horwitz B."/>
            <person name="Torres-Martinez S."/>
            <person name="Idnurm A."/>
            <person name="Herrera-Estrella A."/>
            <person name="Gabaldon T."/>
            <person name="Grigoriev I.V."/>
        </authorList>
    </citation>
    <scope>NUCLEOTIDE SEQUENCE [LARGE SCALE GENOMIC DNA]</scope>
    <source>
        <strain evidence="11">NRRL 1555(-)</strain>
    </source>
</reference>
<dbReference type="Pfam" id="PF13359">
    <property type="entry name" value="DDE_Tnp_4"/>
    <property type="match status" value="1"/>
</dbReference>
<name>A0A167NIL8_PHYB8</name>
<protein>
    <recommendedName>
        <fullName evidence="9">DDE Tnp4 domain-containing protein</fullName>
    </recommendedName>
</protein>
<keyword evidence="6" id="KW-0378">Hydrolase</keyword>
<keyword evidence="4" id="KW-0540">Nuclease</keyword>
<accession>A0A167NIL8</accession>
<dbReference type="PANTHER" id="PTHR22930">
    <property type="match status" value="1"/>
</dbReference>
<dbReference type="GO" id="GO:0004518">
    <property type="term" value="F:nuclease activity"/>
    <property type="evidence" value="ECO:0007669"/>
    <property type="project" value="UniProtKB-KW"/>
</dbReference>
<dbReference type="InParanoid" id="A0A167NIL8"/>
<feature type="chain" id="PRO_5007890776" description="DDE Tnp4 domain-containing protein" evidence="8">
    <location>
        <begin position="30"/>
        <end position="372"/>
    </location>
</feature>
<evidence type="ECO:0000259" key="9">
    <source>
        <dbReference type="Pfam" id="PF13359"/>
    </source>
</evidence>
<comment type="similarity">
    <text evidence="3">Belongs to the HARBI1 family.</text>
</comment>
<evidence type="ECO:0000256" key="1">
    <source>
        <dbReference type="ARBA" id="ARBA00001968"/>
    </source>
</evidence>
<sequence length="372" mass="43560">MTFNTRVSILVSIMSTFTIRAAVIEDTEAKKIQRQIVIQNRMMRLLCENHLYLRIFPDDDCKFLFRFTYQQMQQLVLLFGLKEKMFFQENSRGKFSLSAIESVAILLHRLSYSSRLGDLAIFFGRSESTLSPVFKELVCRLHLKFRAAMIFDYNQFKPENLERFSNAIYRKCQRVQHCIGFIDGTFVKVARPTDNQEQCYTGHYRAHGLKYQAVVTPDGITSSFYGPVVGSHHDMFLYRESRIETYMRNTFDFRHEHGPCYHLYGDLAYVSSEYMMHPFGNAPEDSPYHVFNMEMSRLCVSVEHEFSYVGNLFSFVKFVQNQRLFLSPVASHYIVATLLKNIYVCFNRGNQTSMKFNVLPPIPQNYVYGLLH</sequence>
<dbReference type="GO" id="GO:0046872">
    <property type="term" value="F:metal ion binding"/>
    <property type="evidence" value="ECO:0007669"/>
    <property type="project" value="UniProtKB-KW"/>
</dbReference>
<dbReference type="EMBL" id="KV440976">
    <property type="protein sequence ID" value="OAD76008.1"/>
    <property type="molecule type" value="Genomic_DNA"/>
</dbReference>
<dbReference type="OrthoDB" id="2283549at2759"/>
<feature type="signal peptide" evidence="8">
    <location>
        <begin position="1"/>
        <end position="29"/>
    </location>
</feature>
<keyword evidence="5" id="KW-0479">Metal-binding</keyword>
<evidence type="ECO:0000313" key="11">
    <source>
        <dbReference type="Proteomes" id="UP000077315"/>
    </source>
</evidence>
<evidence type="ECO:0000256" key="4">
    <source>
        <dbReference type="ARBA" id="ARBA00022722"/>
    </source>
</evidence>
<keyword evidence="11" id="KW-1185">Reference proteome</keyword>
<dbReference type="GO" id="GO:0005634">
    <property type="term" value="C:nucleus"/>
    <property type="evidence" value="ECO:0007669"/>
    <property type="project" value="UniProtKB-SubCell"/>
</dbReference>
<organism evidence="10 11">
    <name type="scientific">Phycomyces blakesleeanus (strain ATCC 8743b / DSM 1359 / FGSC 10004 / NBRC 33097 / NRRL 1555)</name>
    <dbReference type="NCBI Taxonomy" id="763407"/>
    <lineage>
        <taxon>Eukaryota</taxon>
        <taxon>Fungi</taxon>
        <taxon>Fungi incertae sedis</taxon>
        <taxon>Mucoromycota</taxon>
        <taxon>Mucoromycotina</taxon>
        <taxon>Mucoromycetes</taxon>
        <taxon>Mucorales</taxon>
        <taxon>Phycomycetaceae</taxon>
        <taxon>Phycomyces</taxon>
    </lineage>
</organism>
<dbReference type="Proteomes" id="UP000077315">
    <property type="component" value="Unassembled WGS sequence"/>
</dbReference>
<dbReference type="GO" id="GO:0016787">
    <property type="term" value="F:hydrolase activity"/>
    <property type="evidence" value="ECO:0007669"/>
    <property type="project" value="UniProtKB-KW"/>
</dbReference>
<dbReference type="RefSeq" id="XP_018294048.1">
    <property type="nucleotide sequence ID" value="XM_018439192.1"/>
</dbReference>